<dbReference type="EMBL" id="JAUPEV010000002">
    <property type="protein sequence ID" value="MDO7252661.1"/>
    <property type="molecule type" value="Genomic_DNA"/>
</dbReference>
<comment type="caution">
    <text evidence="3">The sequence shown here is derived from an EMBL/GenBank/DDBJ whole genome shotgun (WGS) entry which is preliminary data.</text>
</comment>
<proteinExistence type="predicted"/>
<dbReference type="EMBL" id="JAUYZK010000002">
    <property type="protein sequence ID" value="MDP2538528.1"/>
    <property type="molecule type" value="Genomic_DNA"/>
</dbReference>
<sequence length="111" mass="13204">MKPNNYINFSVVFGFFLGLAFSIAKFDRPEIVLFWTIVSTLGFYLIVVFCASVYIWFLDFDKRLFNKEVLEKRLDYFDHEFDIREKEASNIRQYIRNSDFLDINSSSGEVI</sequence>
<evidence type="ECO:0000313" key="5">
    <source>
        <dbReference type="Proteomes" id="UP001240777"/>
    </source>
</evidence>
<keyword evidence="1" id="KW-1133">Transmembrane helix</keyword>
<dbReference type="Proteomes" id="UP001240777">
    <property type="component" value="Unassembled WGS sequence"/>
</dbReference>
<reference evidence="3 5" key="1">
    <citation type="submission" date="2023-07" db="EMBL/GenBank/DDBJ databases">
        <title>Unpublished Manusciprt.</title>
        <authorList>
            <person name="Aydin F."/>
            <person name="Tarhane S."/>
            <person name="Saticioglu I.B."/>
            <person name="Karakaya E."/>
            <person name="Abay S."/>
            <person name="Guran O."/>
            <person name="Bozkurt E."/>
            <person name="Uzum N."/>
            <person name="Olgun K."/>
            <person name="Jablonski D."/>
        </authorList>
    </citation>
    <scope>NUCLEOTIDE SEQUENCE</scope>
    <source>
        <strain evidence="5">faydin-H75</strain>
        <strain evidence="3">Faydin-H76</strain>
    </source>
</reference>
<reference evidence="2 4" key="3">
    <citation type="journal article" date="2024" name="Syst. Appl. Microbiol.">
        <title>Helicobacter cappadocius sp. nov., from lizards: The first psychrotrophic Helicobacter species.</title>
        <authorList>
            <person name="Aydin F."/>
            <person name="Tarhane S."/>
            <person name="Karakaya E."/>
            <person name="Abay S."/>
            <person name="Kayman T."/>
            <person name="Guran O."/>
            <person name="Bozkurt E."/>
            <person name="Uzum N."/>
            <person name="Avci A."/>
            <person name="Olgun K."/>
            <person name="Jablonski D."/>
            <person name="Guran C."/>
            <person name="Burcin Saticioglu I."/>
        </authorList>
    </citation>
    <scope>NUCLEOTIDE SEQUENCE [LARGE SCALE GENOMIC DNA]</scope>
    <source>
        <strain evidence="2">Faydin-H75</strain>
        <strain evidence="4">faydin-H76</strain>
    </source>
</reference>
<evidence type="ECO:0000256" key="1">
    <source>
        <dbReference type="SAM" id="Phobius"/>
    </source>
</evidence>
<evidence type="ECO:0000313" key="4">
    <source>
        <dbReference type="Proteomes" id="UP001177258"/>
    </source>
</evidence>
<keyword evidence="1" id="KW-0812">Transmembrane</keyword>
<organism evidence="3 4">
    <name type="scientific">Helicobacter cappadocius</name>
    <dbReference type="NCBI Taxonomy" id="3063998"/>
    <lineage>
        <taxon>Bacteria</taxon>
        <taxon>Pseudomonadati</taxon>
        <taxon>Campylobacterota</taxon>
        <taxon>Epsilonproteobacteria</taxon>
        <taxon>Campylobacterales</taxon>
        <taxon>Helicobacteraceae</taxon>
        <taxon>Helicobacter</taxon>
    </lineage>
</organism>
<gene>
    <name evidence="2" type="ORF">Q5I04_01845</name>
    <name evidence="3" type="ORF">Q5I06_01845</name>
</gene>
<dbReference type="RefSeq" id="WP_305516503.1">
    <property type="nucleotide sequence ID" value="NZ_JAUPEV010000002.1"/>
</dbReference>
<evidence type="ECO:0000313" key="2">
    <source>
        <dbReference type="EMBL" id="MDO7252661.1"/>
    </source>
</evidence>
<evidence type="ECO:0008006" key="6">
    <source>
        <dbReference type="Google" id="ProtNLM"/>
    </source>
</evidence>
<evidence type="ECO:0000313" key="3">
    <source>
        <dbReference type="EMBL" id="MDP2538528.1"/>
    </source>
</evidence>
<feature type="transmembrane region" description="Helical" evidence="1">
    <location>
        <begin position="31"/>
        <end position="57"/>
    </location>
</feature>
<feature type="transmembrane region" description="Helical" evidence="1">
    <location>
        <begin position="6"/>
        <end position="24"/>
    </location>
</feature>
<dbReference type="Proteomes" id="UP001177258">
    <property type="component" value="Unassembled WGS sequence"/>
</dbReference>
<protein>
    <recommendedName>
        <fullName evidence="6">Motility integral membrane protein</fullName>
    </recommendedName>
</protein>
<reference evidence="2" key="2">
    <citation type="submission" date="2023-07" db="EMBL/GenBank/DDBJ databases">
        <authorList>
            <person name="Aydin F."/>
            <person name="Tarhane S."/>
            <person name="Saticioglu I.B."/>
            <person name="Karakaya E."/>
            <person name="Abay S."/>
            <person name="Guran O."/>
            <person name="Bozkurt E."/>
            <person name="Uzum N."/>
            <person name="Olgun K."/>
            <person name="Jablonski D."/>
        </authorList>
    </citation>
    <scope>NUCLEOTIDE SEQUENCE</scope>
    <source>
        <strain evidence="2">Faydin-H75</strain>
    </source>
</reference>
<keyword evidence="5" id="KW-1185">Reference proteome</keyword>
<accession>A0AA90Q1M5</accession>
<dbReference type="AlphaFoldDB" id="A0AA90Q1M5"/>
<keyword evidence="1" id="KW-0472">Membrane</keyword>
<name>A0AA90Q1M5_9HELI</name>